<evidence type="ECO:0000259" key="2">
    <source>
        <dbReference type="Pfam" id="PF03432"/>
    </source>
</evidence>
<evidence type="ECO:0000256" key="1">
    <source>
        <dbReference type="SAM" id="MobiDB-lite"/>
    </source>
</evidence>
<dbReference type="AlphaFoldDB" id="A0A658R403"/>
<dbReference type="InterPro" id="IPR040782">
    <property type="entry name" value="KfrB"/>
</dbReference>
<keyword evidence="7" id="KW-1185">Reference proteome</keyword>
<protein>
    <submittedName>
        <fullName evidence="6">Relaxase/mobilization nuclease family protein</fullName>
    </submittedName>
</protein>
<dbReference type="InterPro" id="IPR049751">
    <property type="entry name" value="TraI/MobA_relaxases"/>
</dbReference>
<feature type="domain" description="KfrB" evidence="3">
    <location>
        <begin position="673"/>
        <end position="725"/>
    </location>
</feature>
<dbReference type="InterPro" id="IPR054462">
    <property type="entry name" value="TraI_M"/>
</dbReference>
<dbReference type="EMBL" id="FCNV02000016">
    <property type="protein sequence ID" value="SAL48777.1"/>
    <property type="molecule type" value="Genomic_DNA"/>
</dbReference>
<dbReference type="Pfam" id="PF03432">
    <property type="entry name" value="Relaxase"/>
    <property type="match status" value="1"/>
</dbReference>
<dbReference type="Pfam" id="PF18821">
    <property type="entry name" value="LPD7"/>
    <property type="match status" value="1"/>
</dbReference>
<evidence type="ECO:0000259" key="4">
    <source>
        <dbReference type="Pfam" id="PF18821"/>
    </source>
</evidence>
<evidence type="ECO:0000259" key="3">
    <source>
        <dbReference type="Pfam" id="PF18790"/>
    </source>
</evidence>
<feature type="domain" description="Large polyvalent protein-associated" evidence="4">
    <location>
        <begin position="525"/>
        <end position="615"/>
    </location>
</feature>
<feature type="domain" description="MobA/VirD2-like nuclease" evidence="2">
    <location>
        <begin position="59"/>
        <end position="194"/>
    </location>
</feature>
<gene>
    <name evidence="6" type="ORF">AWB72_05092</name>
</gene>
<dbReference type="Pfam" id="PF22863">
    <property type="entry name" value="TraI_middle"/>
    <property type="match status" value="1"/>
</dbReference>
<evidence type="ECO:0000259" key="5">
    <source>
        <dbReference type="Pfam" id="PF22863"/>
    </source>
</evidence>
<sequence length="737" mass="83938">MRCDPARLAERGRAMIPKVVPNRRDGKSSFRQLAAYVTNGITQSGEPPEKYSWSTLTQYITKESVLDALGEQVEKTIGVEISNVSSLANAPAEMYAVAQQAPRVKEPVYHYILSWPEHERPATQDIFAAARHTLAALGMQDHQYIIAIHANTDNLHAHIEVNRIHPKTFRAFDPYYDYLTLHRAAREVEIQYGWHHDNGAFNVEVIDGQKHIVRNLDYRDPDLAPSRAGAQRAEVWSGEQSLETWCKGEPATDLKRVLKDAATISWQDVHRALALHGLELRDAGGGGLRVADVSEAALAKQGKPLAVSASAAFRFLRRTELEARFGPFEAPKAEANIEPRRTYRRDPDKRLESRMERRALRDALHARFKAEEKAAREWQAEARRQLAPFVAEDRERYLALLERQKQMRAAIRRDPLLSPRQKQQAYMVAKVSMARLRAQLVEQIRRERDELRTLLPPIPTWREWVEQQAQLGDEAAISALRGMIYQDGRNHKKKLARDEIDAQVHAIGPGQPQRSDPQLRHLENLVRRIAKNGRVTYRFPSGEEAFRDEGERVTYRTADVSDQALSLSLRYSAEKWPDGIRVYGGDFAFKARVVRMAVEHGITVRNIELRELERQFQAEKEAIRSAKSRAQPARPTTLTPSPGAEASDAEIKQAILQQHPNATISHASTHNKHYAGRILWEDAHFVAQSVREHEYVLHERSLLDGQPMKGQWVTIHYRSGRALVQAAKSRDTGRNDR</sequence>
<accession>A0A658R403</accession>
<evidence type="ECO:0000313" key="7">
    <source>
        <dbReference type="Proteomes" id="UP000198263"/>
    </source>
</evidence>
<proteinExistence type="predicted"/>
<feature type="domain" description="TraI-like middle" evidence="5">
    <location>
        <begin position="230"/>
        <end position="330"/>
    </location>
</feature>
<dbReference type="Proteomes" id="UP000198263">
    <property type="component" value="Unassembled WGS sequence"/>
</dbReference>
<evidence type="ECO:0000313" key="6">
    <source>
        <dbReference type="EMBL" id="SAL48777.1"/>
    </source>
</evidence>
<dbReference type="NCBIfam" id="NF041893">
    <property type="entry name" value="TraI_MobP_relax"/>
    <property type="match status" value="1"/>
</dbReference>
<feature type="region of interest" description="Disordered" evidence="1">
    <location>
        <begin position="623"/>
        <end position="647"/>
    </location>
</feature>
<reference evidence="6 7" key="1">
    <citation type="submission" date="2016-01" db="EMBL/GenBank/DDBJ databases">
        <authorList>
            <person name="Peeters C."/>
        </authorList>
    </citation>
    <scope>NUCLEOTIDE SEQUENCE [LARGE SCALE GENOMIC DNA]</scope>
    <source>
        <strain evidence="6">LMG 29315</strain>
    </source>
</reference>
<dbReference type="InterPro" id="IPR040677">
    <property type="entry name" value="LPD7"/>
</dbReference>
<name>A0A658R403_9BURK</name>
<comment type="caution">
    <text evidence="6">The sequence shown here is derived from an EMBL/GenBank/DDBJ whole genome shotgun (WGS) entry which is preliminary data.</text>
</comment>
<dbReference type="Pfam" id="PF18790">
    <property type="entry name" value="KfrB"/>
    <property type="match status" value="1"/>
</dbReference>
<dbReference type="InterPro" id="IPR005094">
    <property type="entry name" value="Endonuclease_MobA/VirD2"/>
</dbReference>
<organism evidence="6 7">
    <name type="scientific">Caballeronia concitans</name>
    <dbReference type="NCBI Taxonomy" id="1777133"/>
    <lineage>
        <taxon>Bacteria</taxon>
        <taxon>Pseudomonadati</taxon>
        <taxon>Pseudomonadota</taxon>
        <taxon>Betaproteobacteria</taxon>
        <taxon>Burkholderiales</taxon>
        <taxon>Burkholderiaceae</taxon>
        <taxon>Caballeronia</taxon>
    </lineage>
</organism>